<dbReference type="InParanoid" id="A0A6I8U147"/>
<evidence type="ECO:0000256" key="5">
    <source>
        <dbReference type="ARBA" id="ARBA00023125"/>
    </source>
</evidence>
<evidence type="ECO:0000313" key="7">
    <source>
        <dbReference type="Proteomes" id="UP000008820"/>
    </source>
</evidence>
<dbReference type="Pfam" id="PF05485">
    <property type="entry name" value="THAP"/>
    <property type="match status" value="1"/>
</dbReference>
<dbReference type="PANTHER" id="PTHR23080">
    <property type="entry name" value="THAP DOMAIN PROTEIN"/>
    <property type="match status" value="1"/>
</dbReference>
<comment type="cofactor">
    <cofactor evidence="1">
        <name>a divalent metal cation</name>
        <dbReference type="ChEBI" id="CHEBI:60240"/>
    </cofactor>
</comment>
<dbReference type="GO" id="GO:0003677">
    <property type="term" value="F:DNA binding"/>
    <property type="evidence" value="ECO:0007669"/>
    <property type="project" value="UniProtKB-UniRule"/>
</dbReference>
<dbReference type="Pfam" id="PF13359">
    <property type="entry name" value="DDE_Tnp_4"/>
    <property type="match status" value="1"/>
</dbReference>
<dbReference type="InterPro" id="IPR027806">
    <property type="entry name" value="HARBI1_dom"/>
</dbReference>
<evidence type="ECO:0000256" key="2">
    <source>
        <dbReference type="ARBA" id="ARBA00022723"/>
    </source>
</evidence>
<keyword evidence="3" id="KW-0863">Zinc-finger</keyword>
<dbReference type="Pfam" id="PF13613">
    <property type="entry name" value="HTH_Tnp_4"/>
    <property type="match status" value="1"/>
</dbReference>
<keyword evidence="2" id="KW-0479">Metal-binding</keyword>
<keyword evidence="5" id="KW-0238">DNA-binding</keyword>
<evidence type="ECO:0000256" key="4">
    <source>
        <dbReference type="ARBA" id="ARBA00022833"/>
    </source>
</evidence>
<sequence length="473" mass="54683">MFTSVPRTCAIFGCSKRGDRDGEKWFRFPLVDKRTEQREELSKTRQVAWLNAIKRVDLVPEKWASTVVCSQHFISGRSADLLDEMNPDWVPNQNLGYANRITPAAVDKFERAARRNENKEAREVQESILAVEDFSTHPVPIDRVAELEDEIKSLRREMQLMRDKHQPFLCNSFEDFGQNDDKCRYFTALNYKVFKSLYKFLEPHLPQPATSFGTTKFQILLFTLSKLRLDIDLTLIAYMSGVHLSTISRYYHKCIYVMFQRLKGLVSWPSREAVQNSMPQCFRRRFGDKVSVVIDCFEILTEKPSEVLQAAQMWSNYKHSHTVKYLIGIAPNGMIIFISNAFGGRASDKFITEKSALLSKMQKGDYIMADRGFLIKNYVENTGVELLLPAFTVGQDQLHPLDIEKTRKLANVRIHVERVIVQLRNKYKILYKNKFPISTLKRTKNYCETPLMDQIVTVCCSLVNLCPSVVPED</sequence>
<dbReference type="SUPFAM" id="SSF57716">
    <property type="entry name" value="Glucocorticoid receptor-like (DNA-binding domain)"/>
    <property type="match status" value="1"/>
</dbReference>
<evidence type="ECO:0000313" key="6">
    <source>
        <dbReference type="EnsemblMetazoa" id="AAEL021704-PB"/>
    </source>
</evidence>
<dbReference type="EnsemblMetazoa" id="AAEL021704-RB">
    <property type="protein sequence ID" value="AAEL021704-PB"/>
    <property type="gene ID" value="AAEL021704"/>
</dbReference>
<dbReference type="InterPro" id="IPR027805">
    <property type="entry name" value="Transposase_HTH_dom"/>
</dbReference>
<dbReference type="Proteomes" id="UP000008820">
    <property type="component" value="Chromosome 1"/>
</dbReference>
<dbReference type="PROSITE" id="PS50950">
    <property type="entry name" value="ZF_THAP"/>
    <property type="match status" value="1"/>
</dbReference>
<keyword evidence="4" id="KW-0862">Zinc</keyword>
<name>A0A6I8U147_AEDAE</name>
<dbReference type="AlphaFoldDB" id="A0A6I8U147"/>
<dbReference type="OrthoDB" id="7761696at2759"/>
<organism evidence="6 7">
    <name type="scientific">Aedes aegypti</name>
    <name type="common">Yellowfever mosquito</name>
    <name type="synonym">Culex aegypti</name>
    <dbReference type="NCBI Taxonomy" id="7159"/>
    <lineage>
        <taxon>Eukaryota</taxon>
        <taxon>Metazoa</taxon>
        <taxon>Ecdysozoa</taxon>
        <taxon>Arthropoda</taxon>
        <taxon>Hexapoda</taxon>
        <taxon>Insecta</taxon>
        <taxon>Pterygota</taxon>
        <taxon>Neoptera</taxon>
        <taxon>Endopterygota</taxon>
        <taxon>Diptera</taxon>
        <taxon>Nematocera</taxon>
        <taxon>Culicoidea</taxon>
        <taxon>Culicidae</taxon>
        <taxon>Culicinae</taxon>
        <taxon>Aedini</taxon>
        <taxon>Aedes</taxon>
        <taxon>Stegomyia</taxon>
    </lineage>
</organism>
<dbReference type="InterPro" id="IPR006612">
    <property type="entry name" value="THAP_Znf"/>
</dbReference>
<gene>
    <name evidence="6" type="primary">110681527</name>
</gene>
<proteinExistence type="predicted"/>
<protein>
    <submittedName>
        <fullName evidence="6">Uncharacterized protein</fullName>
    </submittedName>
</protein>
<evidence type="ECO:0000256" key="3">
    <source>
        <dbReference type="ARBA" id="ARBA00022771"/>
    </source>
</evidence>
<dbReference type="GO" id="GO:0008270">
    <property type="term" value="F:zinc ion binding"/>
    <property type="evidence" value="ECO:0007669"/>
    <property type="project" value="UniProtKB-KW"/>
</dbReference>
<keyword evidence="7" id="KW-1185">Reference proteome</keyword>
<dbReference type="SMART" id="SM00980">
    <property type="entry name" value="THAP"/>
    <property type="match status" value="1"/>
</dbReference>
<evidence type="ECO:0000256" key="1">
    <source>
        <dbReference type="ARBA" id="ARBA00001968"/>
    </source>
</evidence>
<reference evidence="6" key="2">
    <citation type="submission" date="2020-05" db="UniProtKB">
        <authorList>
            <consortium name="EnsemblMetazoa"/>
        </authorList>
    </citation>
    <scope>IDENTIFICATION</scope>
    <source>
        <strain evidence="6">LVP_AGWG</strain>
    </source>
</reference>
<accession>A0A6I8U147</accession>
<reference evidence="6 7" key="1">
    <citation type="submission" date="2017-06" db="EMBL/GenBank/DDBJ databases">
        <title>Aedes aegypti genome working group (AGWG) sequencing and assembly.</title>
        <authorList>
            <consortium name="Aedes aegypti Genome Working Group (AGWG)"/>
            <person name="Matthews B.J."/>
        </authorList>
    </citation>
    <scope>NUCLEOTIDE SEQUENCE [LARGE SCALE GENOMIC DNA]</scope>
    <source>
        <strain evidence="6 7">LVP_AGWG</strain>
    </source>
</reference>